<organism evidence="1 4">
    <name type="scientific">Myxococcus virescens</name>
    <dbReference type="NCBI Taxonomy" id="83456"/>
    <lineage>
        <taxon>Bacteria</taxon>
        <taxon>Pseudomonadati</taxon>
        <taxon>Myxococcota</taxon>
        <taxon>Myxococcia</taxon>
        <taxon>Myxococcales</taxon>
        <taxon>Cystobacterineae</taxon>
        <taxon>Myxococcaceae</taxon>
        <taxon>Myxococcus</taxon>
    </lineage>
</organism>
<dbReference type="Proteomes" id="UP000198717">
    <property type="component" value="Unassembled WGS sequence"/>
</dbReference>
<gene>
    <name evidence="1" type="ORF">MVI01_74150</name>
    <name evidence="2" type="ORF">SAMN04488504_1283</name>
</gene>
<dbReference type="Gene3D" id="3.40.47.10">
    <property type="match status" value="1"/>
</dbReference>
<dbReference type="EMBL" id="BJVY01000096">
    <property type="protein sequence ID" value="GEL75631.1"/>
    <property type="molecule type" value="Genomic_DNA"/>
</dbReference>
<dbReference type="SUPFAM" id="SSF53901">
    <property type="entry name" value="Thiolase-like"/>
    <property type="match status" value="2"/>
</dbReference>
<dbReference type="InterPro" id="IPR016039">
    <property type="entry name" value="Thiolase-like"/>
</dbReference>
<evidence type="ECO:0000313" key="4">
    <source>
        <dbReference type="Proteomes" id="UP000321224"/>
    </source>
</evidence>
<dbReference type="Proteomes" id="UP000321224">
    <property type="component" value="Unassembled WGS sequence"/>
</dbReference>
<reference evidence="2 3" key="1">
    <citation type="submission" date="2016-10" db="EMBL/GenBank/DDBJ databases">
        <authorList>
            <person name="Varghese N."/>
            <person name="Submissions S."/>
        </authorList>
    </citation>
    <scope>NUCLEOTIDE SEQUENCE [LARGE SCALE GENOMIC DNA]</scope>
    <source>
        <strain evidence="2 3">DSM 2260</strain>
    </source>
</reference>
<sequence length="349" mass="36735">MSTSLEVVAVGARTPVGYTAESSAAAVRAGISRYAEYPFADARGEPVVIASDGILDPSLEGRNRLLPLLESALGEVEAKLGPDALLRSRLSVLLSCPESRPGFLEEDAGWLVDAAEARYRGRSAGTRVVLAGRGHAGALRAVEQALRECADGGDHLFLVAGADSYHHTETFLWLEQARRFAQPGIRGGFTPGEGAACLALMSAGTRRRLGLSALAVVRGAHTARERQLRDSSRGSLGVGMTQAVEGVVTGLKLPHEGVDDLYTDINGERYRSEEWGFVVLRTPSVWKSTSYRVPSTCWGDVGAASGALGGVLAVRAFARGYARGPRALVTAGSDGGLRGAMLLHAPQVS</sequence>
<evidence type="ECO:0000313" key="3">
    <source>
        <dbReference type="Proteomes" id="UP000198717"/>
    </source>
</evidence>
<protein>
    <submittedName>
        <fullName evidence="2">3-oxoacyl-[acyl-carrier-protein] synthase-1</fullName>
    </submittedName>
    <submittedName>
        <fullName evidence="1">Beta-ketoacyl synthase</fullName>
    </submittedName>
</protein>
<dbReference type="EMBL" id="FNAJ01000028">
    <property type="protein sequence ID" value="SDF28792.1"/>
    <property type="molecule type" value="Genomic_DNA"/>
</dbReference>
<accession>A0A511HPW5</accession>
<reference evidence="1 4" key="2">
    <citation type="submission" date="2019-07" db="EMBL/GenBank/DDBJ databases">
        <title>Whole genome shotgun sequence of Myxococcus virescens NBRC 100334.</title>
        <authorList>
            <person name="Hosoyama A."/>
            <person name="Uohara A."/>
            <person name="Ohji S."/>
            <person name="Ichikawa N."/>
        </authorList>
    </citation>
    <scope>NUCLEOTIDE SEQUENCE [LARGE SCALE GENOMIC DNA]</scope>
    <source>
        <strain evidence="1 4">NBRC 100334</strain>
    </source>
</reference>
<dbReference type="RefSeq" id="WP_090495775.1">
    <property type="nucleotide sequence ID" value="NZ_BJVY01000096.1"/>
</dbReference>
<comment type="caution">
    <text evidence="1">The sequence shown here is derived from an EMBL/GenBank/DDBJ whole genome shotgun (WGS) entry which is preliminary data.</text>
</comment>
<evidence type="ECO:0000313" key="2">
    <source>
        <dbReference type="EMBL" id="SDF28792.1"/>
    </source>
</evidence>
<evidence type="ECO:0000313" key="1">
    <source>
        <dbReference type="EMBL" id="GEL75631.1"/>
    </source>
</evidence>
<dbReference type="AlphaFoldDB" id="A0A511HPW5"/>
<dbReference type="GO" id="GO:0016746">
    <property type="term" value="F:acyltransferase activity"/>
    <property type="evidence" value="ECO:0007669"/>
    <property type="project" value="InterPro"/>
</dbReference>
<proteinExistence type="predicted"/>
<name>A0A511HPW5_9BACT</name>
<keyword evidence="3" id="KW-1185">Reference proteome</keyword>